<evidence type="ECO:0000256" key="10">
    <source>
        <dbReference type="ARBA" id="ARBA00023034"/>
    </source>
</evidence>
<evidence type="ECO:0000256" key="2">
    <source>
        <dbReference type="ARBA" id="ARBA00004240"/>
    </source>
</evidence>
<evidence type="ECO:0000256" key="17">
    <source>
        <dbReference type="SAM" id="Phobius"/>
    </source>
</evidence>
<dbReference type="InterPro" id="IPR045058">
    <property type="entry name" value="GIMA/IAN/Toc"/>
</dbReference>
<dbReference type="GO" id="GO:0005783">
    <property type="term" value="C:endoplasmic reticulum"/>
    <property type="evidence" value="ECO:0007669"/>
    <property type="project" value="UniProtKB-SubCell"/>
</dbReference>
<comment type="caution">
    <text evidence="19">The sequence shown here is derived from an EMBL/GenBank/DDBJ whole genome shotgun (WGS) entry which is preliminary data.</text>
</comment>
<evidence type="ECO:0000256" key="6">
    <source>
        <dbReference type="ARBA" id="ARBA00022490"/>
    </source>
</evidence>
<comment type="similarity">
    <text evidence="5">Belongs to the TRAFAC class TrmE-Era-EngA-EngB-Septin-like GTPase superfamily. AIG1/Toc34/Toc159-like paraseptin GTPase family. IAN subfamily.</text>
</comment>
<evidence type="ECO:0000313" key="19">
    <source>
        <dbReference type="EMBL" id="TDH02665.1"/>
    </source>
</evidence>
<dbReference type="GO" id="GO:0005794">
    <property type="term" value="C:Golgi apparatus"/>
    <property type="evidence" value="ECO:0007669"/>
    <property type="project" value="UniProtKB-SubCell"/>
</dbReference>
<name>A0A484CKW8_PERFV</name>
<dbReference type="InterPro" id="IPR027417">
    <property type="entry name" value="P-loop_NTPase"/>
</dbReference>
<dbReference type="GO" id="GO:0005739">
    <property type="term" value="C:mitochondrion"/>
    <property type="evidence" value="ECO:0007669"/>
    <property type="project" value="UniProtKB-SubCell"/>
</dbReference>
<evidence type="ECO:0000256" key="5">
    <source>
        <dbReference type="ARBA" id="ARBA00008535"/>
    </source>
</evidence>
<dbReference type="Proteomes" id="UP000295070">
    <property type="component" value="Chromosome 15"/>
</dbReference>
<dbReference type="PANTHER" id="PTHR10903">
    <property type="entry name" value="GTPASE, IMAP FAMILY MEMBER-RELATED"/>
    <property type="match status" value="1"/>
</dbReference>
<evidence type="ECO:0000256" key="8">
    <source>
        <dbReference type="ARBA" id="ARBA00022741"/>
    </source>
</evidence>
<dbReference type="SUPFAM" id="SSF52540">
    <property type="entry name" value="P-loop containing nucleoside triphosphate hydrolases"/>
    <property type="match status" value="1"/>
</dbReference>
<organism evidence="19 20">
    <name type="scientific">Perca flavescens</name>
    <name type="common">American yellow perch</name>
    <name type="synonym">Morone flavescens</name>
    <dbReference type="NCBI Taxonomy" id="8167"/>
    <lineage>
        <taxon>Eukaryota</taxon>
        <taxon>Metazoa</taxon>
        <taxon>Chordata</taxon>
        <taxon>Craniata</taxon>
        <taxon>Vertebrata</taxon>
        <taxon>Euteleostomi</taxon>
        <taxon>Actinopterygii</taxon>
        <taxon>Neopterygii</taxon>
        <taxon>Teleostei</taxon>
        <taxon>Neoteleostei</taxon>
        <taxon>Acanthomorphata</taxon>
        <taxon>Eupercaria</taxon>
        <taxon>Perciformes</taxon>
        <taxon>Percoidei</taxon>
        <taxon>Percidae</taxon>
        <taxon>Percinae</taxon>
        <taxon>Perca</taxon>
    </lineage>
</organism>
<dbReference type="GO" id="GO:0005525">
    <property type="term" value="F:GTP binding"/>
    <property type="evidence" value="ECO:0007669"/>
    <property type="project" value="UniProtKB-KW"/>
</dbReference>
<protein>
    <recommendedName>
        <fullName evidence="14">GTPase IMAP family member 8</fullName>
    </recommendedName>
    <alternativeName>
        <fullName evidence="15">Immune-associated nucleotide-binding protein 9</fullName>
    </alternativeName>
</protein>
<evidence type="ECO:0000256" key="11">
    <source>
        <dbReference type="ARBA" id="ARBA00023128"/>
    </source>
</evidence>
<feature type="region of interest" description="Disordered" evidence="16">
    <location>
        <begin position="1"/>
        <end position="40"/>
    </location>
</feature>
<evidence type="ECO:0000256" key="3">
    <source>
        <dbReference type="ARBA" id="ARBA00004514"/>
    </source>
</evidence>
<keyword evidence="17" id="KW-1133">Transmembrane helix</keyword>
<keyword evidence="12" id="KW-0342">GTP-binding</keyword>
<dbReference type="InterPro" id="IPR006703">
    <property type="entry name" value="G_AIG1"/>
</dbReference>
<comment type="subcellular location">
    <subcellularLocation>
        <location evidence="3">Cytoplasm</location>
        <location evidence="3">Cytosol</location>
    </subcellularLocation>
    <subcellularLocation>
        <location evidence="2">Endoplasmic reticulum</location>
    </subcellularLocation>
    <subcellularLocation>
        <location evidence="4">Golgi apparatus</location>
    </subcellularLocation>
    <subcellularLocation>
        <location evidence="1">Mitochondrion</location>
    </subcellularLocation>
</comment>
<feature type="transmembrane region" description="Helical" evidence="17">
    <location>
        <begin position="326"/>
        <end position="348"/>
    </location>
</feature>
<keyword evidence="11" id="KW-0496">Mitochondrion</keyword>
<feature type="transmembrane region" description="Helical" evidence="17">
    <location>
        <begin position="302"/>
        <end position="320"/>
    </location>
</feature>
<evidence type="ECO:0000256" key="13">
    <source>
        <dbReference type="ARBA" id="ARBA00056809"/>
    </source>
</evidence>
<keyword evidence="8" id="KW-0547">Nucleotide-binding</keyword>
<dbReference type="AlphaFoldDB" id="A0A484CKW8"/>
<reference evidence="19 20" key="1">
    <citation type="submission" date="2019-01" db="EMBL/GenBank/DDBJ databases">
        <title>A chromosome-scale genome assembly of the yellow perch, Perca flavescens.</title>
        <authorList>
            <person name="Feron R."/>
            <person name="Morvezen R."/>
            <person name="Bestin A."/>
            <person name="Haffray P."/>
            <person name="Klopp C."/>
            <person name="Zahm M."/>
            <person name="Cabau C."/>
            <person name="Roques C."/>
            <person name="Donnadieu C."/>
            <person name="Bouchez O."/>
            <person name="Christie M."/>
            <person name="Larson W."/>
            <person name="Guiguen Y."/>
        </authorList>
    </citation>
    <scope>NUCLEOTIDE SEQUENCE [LARGE SCALE GENOMIC DNA]</scope>
    <source>
        <strain evidence="19">YP-PL-M2</strain>
        <tissue evidence="19">Blood</tissue>
    </source>
</reference>
<keyword evidence="6" id="KW-0963">Cytoplasm</keyword>
<evidence type="ECO:0000256" key="14">
    <source>
        <dbReference type="ARBA" id="ARBA00073539"/>
    </source>
</evidence>
<dbReference type="GO" id="GO:0005829">
    <property type="term" value="C:cytosol"/>
    <property type="evidence" value="ECO:0007669"/>
    <property type="project" value="UniProtKB-SubCell"/>
</dbReference>
<dbReference type="PANTHER" id="PTHR10903:SF190">
    <property type="entry name" value="GTPASE IMAP FAMILY MEMBER 4-LIKE"/>
    <property type="match status" value="1"/>
</dbReference>
<evidence type="ECO:0000256" key="16">
    <source>
        <dbReference type="SAM" id="MobiDB-lite"/>
    </source>
</evidence>
<dbReference type="Pfam" id="PF04548">
    <property type="entry name" value="AIG1"/>
    <property type="match status" value="1"/>
</dbReference>
<accession>A0A484CKW8</accession>
<evidence type="ECO:0000259" key="18">
    <source>
        <dbReference type="PROSITE" id="PS51720"/>
    </source>
</evidence>
<gene>
    <name evidence="19" type="ORF">EPR50_G00155160</name>
</gene>
<keyword evidence="7" id="KW-0677">Repeat</keyword>
<dbReference type="STRING" id="8167.A0A484CKW8"/>
<evidence type="ECO:0000256" key="7">
    <source>
        <dbReference type="ARBA" id="ARBA00022737"/>
    </source>
</evidence>
<evidence type="ECO:0000256" key="9">
    <source>
        <dbReference type="ARBA" id="ARBA00022824"/>
    </source>
</evidence>
<dbReference type="FunFam" id="3.40.50.300:FF:000536">
    <property type="entry name" value="GTPase IMAP family member 8"/>
    <property type="match status" value="1"/>
</dbReference>
<keyword evidence="10" id="KW-0333">Golgi apparatus</keyword>
<evidence type="ECO:0000256" key="4">
    <source>
        <dbReference type="ARBA" id="ARBA00004555"/>
    </source>
</evidence>
<evidence type="ECO:0000256" key="1">
    <source>
        <dbReference type="ARBA" id="ARBA00004173"/>
    </source>
</evidence>
<evidence type="ECO:0000256" key="15">
    <source>
        <dbReference type="ARBA" id="ARBA00077278"/>
    </source>
</evidence>
<feature type="domain" description="AIG1-type G" evidence="18">
    <location>
        <begin position="40"/>
        <end position="240"/>
    </location>
</feature>
<proteinExistence type="inferred from homology"/>
<keyword evidence="17" id="KW-0812">Transmembrane</keyword>
<comment type="function">
    <text evidence="13">Exerts an anti-apoptotic effect in the immune system and is involved in responses to infections.</text>
</comment>
<dbReference type="CDD" id="cd01852">
    <property type="entry name" value="AIG1"/>
    <property type="match status" value="1"/>
</dbReference>
<dbReference type="PROSITE" id="PS51720">
    <property type="entry name" value="G_AIG1"/>
    <property type="match status" value="1"/>
</dbReference>
<keyword evidence="17" id="KW-0472">Membrane</keyword>
<keyword evidence="20" id="KW-1185">Reference proteome</keyword>
<keyword evidence="9" id="KW-0256">Endoplasmic reticulum</keyword>
<dbReference type="Gene3D" id="3.40.50.300">
    <property type="entry name" value="P-loop containing nucleotide triphosphate hydrolases"/>
    <property type="match status" value="1"/>
</dbReference>
<evidence type="ECO:0000313" key="20">
    <source>
        <dbReference type="Proteomes" id="UP000295070"/>
    </source>
</evidence>
<sequence length="370" mass="41866">MVVGRLGENCPDSMPGSERGNTADLPAQRGEEHEDQGGQMEPLRIMLLGKSGVGKSSSGNTILGRTVFISDMKLKRVTKHCDKETGTVKDVPVAVIDTPGLFETKKNKEDMVRDILKCVKLQEPGPHVFVLVVPVGRMTQEDQDTNTLIQAMFGPRVWDHTIVLFTHGDRLGGKTINDVITESDDDLRNFIRRCSGGFHVFDNKNPGDQEQVTSFVAKIQTLVALNGGHYYSTDLYPQPERMIREKQECLLAERIDEIIRKETLLKEHLQGQELEAKKKELWRKEEDKARAEAEKYIHNTCFWRWIIFLGLIGLLIGLALRQPIVGVLAGIVICIVYYFKVLIIPLFMSAKIRWLCKKIEQVCIEIGKHC</sequence>
<dbReference type="EMBL" id="SCKG01000015">
    <property type="protein sequence ID" value="TDH02665.1"/>
    <property type="molecule type" value="Genomic_DNA"/>
</dbReference>
<evidence type="ECO:0000256" key="12">
    <source>
        <dbReference type="ARBA" id="ARBA00023134"/>
    </source>
</evidence>